<dbReference type="NCBIfam" id="NF033542">
    <property type="entry name" value="transpos_IS110"/>
    <property type="match status" value="1"/>
</dbReference>
<reference evidence="3 4" key="1">
    <citation type="journal article" date="2019" name="Int. J. Syst. Evol. Microbiol.">
        <title>The Global Catalogue of Microorganisms (GCM) 10K type strain sequencing project: providing services to taxonomists for standard genome sequencing and annotation.</title>
        <authorList>
            <consortium name="The Broad Institute Genomics Platform"/>
            <consortium name="The Broad Institute Genome Sequencing Center for Infectious Disease"/>
            <person name="Wu L."/>
            <person name="Ma J."/>
        </authorList>
    </citation>
    <scope>NUCLEOTIDE SEQUENCE [LARGE SCALE GENOMIC DNA]</scope>
    <source>
        <strain evidence="3 4">JCM 14901</strain>
    </source>
</reference>
<feature type="domain" description="Transposase IS110-like N-terminal" evidence="1">
    <location>
        <begin position="12"/>
        <end position="162"/>
    </location>
</feature>
<proteinExistence type="predicted"/>
<dbReference type="PANTHER" id="PTHR33055:SF16">
    <property type="entry name" value="TRANSPOSASE FOR INSERTION SEQUENCE ELEMENT IS1547"/>
    <property type="match status" value="1"/>
</dbReference>
<evidence type="ECO:0000313" key="4">
    <source>
        <dbReference type="Proteomes" id="UP001499933"/>
    </source>
</evidence>
<evidence type="ECO:0000259" key="1">
    <source>
        <dbReference type="Pfam" id="PF01548"/>
    </source>
</evidence>
<sequence>MCTVADEYSYVVGVDTHARTHTLAIVEAATGRLIATDEFPTSPAGLARAVDWARRRAGGGALLASVEGTGSYGAGLVAALTAVSIPVVEAKPPRTAARSGRGKSDSIDAEAATQSVLGREVTRLLHPRAGKVRSALRVLLAARRSMDTQRTASRNTLTALLRVVDLGLDARKPLTDKQVSLIASWRARPSDDIEEATARGEAVRLARDVLVLTVRMKENRDALELRVTELAPTLLQNCGIGPVTAAVFVTVYSHPGRVRSEAAFASLGGVSPLEASSGNTKRHRLNRSGDRQLNRALDVVTRVRIAKDPQTRAYRDRRLAEGKTTRDIRRSLKRYIARQIYRELTTTMRSTPSVENLPRAS</sequence>
<gene>
    <name evidence="3" type="ORF">GCM10009776_25720</name>
</gene>
<accession>A0ABN2R1F1</accession>
<evidence type="ECO:0000259" key="2">
    <source>
        <dbReference type="Pfam" id="PF02371"/>
    </source>
</evidence>
<dbReference type="PANTHER" id="PTHR33055">
    <property type="entry name" value="TRANSPOSASE FOR INSERTION SEQUENCE ELEMENT IS1111A"/>
    <property type="match status" value="1"/>
</dbReference>
<protein>
    <submittedName>
        <fullName evidence="3">IS110 family transposase</fullName>
    </submittedName>
</protein>
<name>A0ABN2R1F1_9MICO</name>
<feature type="domain" description="Transposase IS116/IS110/IS902 C-terminal" evidence="2">
    <location>
        <begin position="234"/>
        <end position="314"/>
    </location>
</feature>
<dbReference type="InterPro" id="IPR003346">
    <property type="entry name" value="Transposase_20"/>
</dbReference>
<organism evidence="3 4">
    <name type="scientific">Microbacterium deminutum</name>
    <dbReference type="NCBI Taxonomy" id="344164"/>
    <lineage>
        <taxon>Bacteria</taxon>
        <taxon>Bacillati</taxon>
        <taxon>Actinomycetota</taxon>
        <taxon>Actinomycetes</taxon>
        <taxon>Micrococcales</taxon>
        <taxon>Microbacteriaceae</taxon>
        <taxon>Microbacterium</taxon>
    </lineage>
</organism>
<dbReference type="InterPro" id="IPR002525">
    <property type="entry name" value="Transp_IS110-like_N"/>
</dbReference>
<dbReference type="Proteomes" id="UP001499933">
    <property type="component" value="Unassembled WGS sequence"/>
</dbReference>
<dbReference type="RefSeq" id="WP_344095244.1">
    <property type="nucleotide sequence ID" value="NZ_BAAAOG010000004.1"/>
</dbReference>
<dbReference type="Pfam" id="PF01548">
    <property type="entry name" value="DEDD_Tnp_IS110"/>
    <property type="match status" value="1"/>
</dbReference>
<keyword evidence="4" id="KW-1185">Reference proteome</keyword>
<dbReference type="Pfam" id="PF02371">
    <property type="entry name" value="Transposase_20"/>
    <property type="match status" value="1"/>
</dbReference>
<evidence type="ECO:0000313" key="3">
    <source>
        <dbReference type="EMBL" id="GAA1961879.1"/>
    </source>
</evidence>
<comment type="caution">
    <text evidence="3">The sequence shown here is derived from an EMBL/GenBank/DDBJ whole genome shotgun (WGS) entry which is preliminary data.</text>
</comment>
<dbReference type="EMBL" id="BAAAOG010000004">
    <property type="protein sequence ID" value="GAA1961879.1"/>
    <property type="molecule type" value="Genomic_DNA"/>
</dbReference>
<dbReference type="InterPro" id="IPR047650">
    <property type="entry name" value="Transpos_IS110"/>
</dbReference>